<evidence type="ECO:0000313" key="19">
    <source>
        <dbReference type="EMBL" id="KRN94866.1"/>
    </source>
</evidence>
<comment type="similarity">
    <text evidence="11">Belongs to the SEDS family. FtsW subfamily.</text>
</comment>
<gene>
    <name evidence="18" type="primary">ftsW</name>
    <name evidence="19" type="ORF">IV55_GL000407</name>
    <name evidence="18" type="ORF">LSI01_07480</name>
</gene>
<evidence type="ECO:0000256" key="6">
    <source>
        <dbReference type="ARBA" id="ARBA00022984"/>
    </source>
</evidence>
<reference evidence="18 21" key="2">
    <citation type="submission" date="2019-07" db="EMBL/GenBank/DDBJ databases">
        <title>Whole genome shotgun sequence of Lactobacillus siliginis NBRC 101315.</title>
        <authorList>
            <person name="Hosoyama A."/>
            <person name="Uohara A."/>
            <person name="Ohji S."/>
            <person name="Ichikawa N."/>
        </authorList>
    </citation>
    <scope>NUCLEOTIDE SEQUENCE [LARGE SCALE GENOMIC DNA]</scope>
    <source>
        <strain evidence="18 21">NBRC 101315</strain>
    </source>
</reference>
<keyword evidence="3" id="KW-0808">Transferase</keyword>
<accession>A0A0R2KZK6</accession>
<keyword evidence="2" id="KW-0328">Glycosyltransferase</keyword>
<feature type="transmembrane region" description="Helical" evidence="17">
    <location>
        <begin position="75"/>
        <end position="95"/>
    </location>
</feature>
<dbReference type="Proteomes" id="UP000051139">
    <property type="component" value="Unassembled WGS sequence"/>
</dbReference>
<evidence type="ECO:0000256" key="1">
    <source>
        <dbReference type="ARBA" id="ARBA00004141"/>
    </source>
</evidence>
<dbReference type="GO" id="GO:0009252">
    <property type="term" value="P:peptidoglycan biosynthetic process"/>
    <property type="evidence" value="ECO:0007669"/>
    <property type="project" value="UniProtKB-KW"/>
</dbReference>
<comment type="caution">
    <text evidence="19">The sequence shown here is derived from an EMBL/GenBank/DDBJ whole genome shotgun (WGS) entry which is preliminary data.</text>
</comment>
<keyword evidence="7 17" id="KW-1133">Transmembrane helix</keyword>
<dbReference type="STRING" id="348151.IV55_GL000407"/>
<feature type="transmembrane region" description="Helical" evidence="17">
    <location>
        <begin position="191"/>
        <end position="209"/>
    </location>
</feature>
<reference evidence="19 20" key="1">
    <citation type="journal article" date="2015" name="Genome Announc.">
        <title>Expanding the biotechnology potential of lactobacilli through comparative genomics of 213 strains and associated genera.</title>
        <authorList>
            <person name="Sun Z."/>
            <person name="Harris H.M."/>
            <person name="McCann A."/>
            <person name="Guo C."/>
            <person name="Argimon S."/>
            <person name="Zhang W."/>
            <person name="Yang X."/>
            <person name="Jeffery I.B."/>
            <person name="Cooney J.C."/>
            <person name="Kagawa T.F."/>
            <person name="Liu W."/>
            <person name="Song Y."/>
            <person name="Salvetti E."/>
            <person name="Wrobel A."/>
            <person name="Rasinkangas P."/>
            <person name="Parkhill J."/>
            <person name="Rea M.C."/>
            <person name="O'Sullivan O."/>
            <person name="Ritari J."/>
            <person name="Douillard F.P."/>
            <person name="Paul Ross R."/>
            <person name="Yang R."/>
            <person name="Briner A.E."/>
            <person name="Felis G.E."/>
            <person name="de Vos W.M."/>
            <person name="Barrangou R."/>
            <person name="Klaenhammer T.R."/>
            <person name="Caufield P.W."/>
            <person name="Cui Y."/>
            <person name="Zhang H."/>
            <person name="O'Toole P.W."/>
        </authorList>
    </citation>
    <scope>NUCLEOTIDE SEQUENCE [LARGE SCALE GENOMIC DNA]</scope>
    <source>
        <strain evidence="19 20">DSM 22696</strain>
    </source>
</reference>
<dbReference type="EC" id="2.4.99.28" evidence="14"/>
<evidence type="ECO:0000256" key="5">
    <source>
        <dbReference type="ARBA" id="ARBA00022960"/>
    </source>
</evidence>
<evidence type="ECO:0000256" key="3">
    <source>
        <dbReference type="ARBA" id="ARBA00022679"/>
    </source>
</evidence>
<dbReference type="Pfam" id="PF01098">
    <property type="entry name" value="FTSW_RODA_SPOVE"/>
    <property type="match status" value="1"/>
</dbReference>
<dbReference type="InterPro" id="IPR001182">
    <property type="entry name" value="FtsW/RodA"/>
</dbReference>
<dbReference type="AlphaFoldDB" id="A0A0R2KZK6"/>
<feature type="transmembrane region" description="Helical" evidence="17">
    <location>
        <begin position="351"/>
        <end position="372"/>
    </location>
</feature>
<dbReference type="GO" id="GO:0015648">
    <property type="term" value="F:lipid-linked peptidoglycan transporter activity"/>
    <property type="evidence" value="ECO:0007669"/>
    <property type="project" value="TreeGrafter"/>
</dbReference>
<keyword evidence="6" id="KW-0573">Peptidoglycan synthesis</keyword>
<feature type="transmembrane region" description="Helical" evidence="17">
    <location>
        <begin position="41"/>
        <end position="63"/>
    </location>
</feature>
<proteinExistence type="inferred from homology"/>
<dbReference type="Proteomes" id="UP000321429">
    <property type="component" value="Unassembled WGS sequence"/>
</dbReference>
<organism evidence="19 20">
    <name type="scientific">Furfurilactobacillus siliginis</name>
    <dbReference type="NCBI Taxonomy" id="348151"/>
    <lineage>
        <taxon>Bacteria</taxon>
        <taxon>Bacillati</taxon>
        <taxon>Bacillota</taxon>
        <taxon>Bacilli</taxon>
        <taxon>Lactobacillales</taxon>
        <taxon>Lactobacillaceae</taxon>
        <taxon>Furfurilactobacillus</taxon>
    </lineage>
</organism>
<evidence type="ECO:0000256" key="8">
    <source>
        <dbReference type="ARBA" id="ARBA00023136"/>
    </source>
</evidence>
<evidence type="ECO:0000256" key="11">
    <source>
        <dbReference type="ARBA" id="ARBA00038053"/>
    </source>
</evidence>
<dbReference type="RefSeq" id="WP_057811108.1">
    <property type="nucleotide sequence ID" value="NZ_BJUD01000010.1"/>
</dbReference>
<dbReference type="EMBL" id="JQCB01000012">
    <property type="protein sequence ID" value="KRN94866.1"/>
    <property type="molecule type" value="Genomic_DNA"/>
</dbReference>
<feature type="transmembrane region" description="Helical" evidence="17">
    <location>
        <begin position="285"/>
        <end position="306"/>
    </location>
</feature>
<keyword evidence="4 17" id="KW-0812">Transmembrane</keyword>
<feature type="transmembrane region" description="Helical" evidence="17">
    <location>
        <begin position="7"/>
        <end position="29"/>
    </location>
</feature>
<dbReference type="EMBL" id="BJUD01000010">
    <property type="protein sequence ID" value="GEK28437.1"/>
    <property type="molecule type" value="Genomic_DNA"/>
</dbReference>
<dbReference type="InterPro" id="IPR018365">
    <property type="entry name" value="Cell_cycle_FtsW-rel_CS"/>
</dbReference>
<dbReference type="GO" id="GO:0008360">
    <property type="term" value="P:regulation of cell shape"/>
    <property type="evidence" value="ECO:0007669"/>
    <property type="project" value="UniProtKB-KW"/>
</dbReference>
<dbReference type="GO" id="GO:0008955">
    <property type="term" value="F:peptidoglycan glycosyltransferase activity"/>
    <property type="evidence" value="ECO:0007669"/>
    <property type="project" value="UniProtKB-EC"/>
</dbReference>
<comment type="function">
    <text evidence="16">Peptidoglycan polymerase that is essential for cell division.</text>
</comment>
<evidence type="ECO:0000256" key="4">
    <source>
        <dbReference type="ARBA" id="ARBA00022692"/>
    </source>
</evidence>
<name>A0A0R2KZK6_9LACO</name>
<comment type="subcellular location">
    <subcellularLocation>
        <location evidence="1">Membrane</location>
        <topology evidence="1">Multi-pass membrane protein</topology>
    </subcellularLocation>
</comment>
<keyword evidence="19" id="KW-0131">Cell cycle</keyword>
<comment type="catalytic activity">
    <reaction evidence="15">
        <text>[GlcNAc-(1-&gt;4)-Mur2Ac(oyl-L-Ala-gamma-D-Glu-L-Lys-D-Ala-D-Ala)](n)-di-trans,octa-cis-undecaprenyl diphosphate + beta-D-GlcNAc-(1-&gt;4)-Mur2Ac(oyl-L-Ala-gamma-D-Glu-L-Lys-D-Ala-D-Ala)-di-trans,octa-cis-undecaprenyl diphosphate = [GlcNAc-(1-&gt;4)-Mur2Ac(oyl-L-Ala-gamma-D-Glu-L-Lys-D-Ala-D-Ala)](n+1)-di-trans,octa-cis-undecaprenyl diphosphate + di-trans,octa-cis-undecaprenyl diphosphate + H(+)</text>
        <dbReference type="Rhea" id="RHEA:23708"/>
        <dbReference type="Rhea" id="RHEA-COMP:9602"/>
        <dbReference type="Rhea" id="RHEA-COMP:9603"/>
        <dbReference type="ChEBI" id="CHEBI:15378"/>
        <dbReference type="ChEBI" id="CHEBI:58405"/>
        <dbReference type="ChEBI" id="CHEBI:60033"/>
        <dbReference type="ChEBI" id="CHEBI:78435"/>
        <dbReference type="EC" id="2.4.99.28"/>
    </reaction>
</comment>
<dbReference type="PROSITE" id="PS00428">
    <property type="entry name" value="FTSW_RODA_SPOVE"/>
    <property type="match status" value="1"/>
</dbReference>
<evidence type="ECO:0000313" key="20">
    <source>
        <dbReference type="Proteomes" id="UP000051139"/>
    </source>
</evidence>
<dbReference type="PANTHER" id="PTHR30474">
    <property type="entry name" value="CELL CYCLE PROTEIN"/>
    <property type="match status" value="1"/>
</dbReference>
<dbReference type="PATRIC" id="fig|348151.3.peg.413"/>
<evidence type="ECO:0000256" key="2">
    <source>
        <dbReference type="ARBA" id="ARBA00022676"/>
    </source>
</evidence>
<evidence type="ECO:0000256" key="9">
    <source>
        <dbReference type="ARBA" id="ARBA00032370"/>
    </source>
</evidence>
<evidence type="ECO:0000256" key="7">
    <source>
        <dbReference type="ARBA" id="ARBA00022989"/>
    </source>
</evidence>
<evidence type="ECO:0000256" key="13">
    <source>
        <dbReference type="ARBA" id="ARBA00041418"/>
    </source>
</evidence>
<protein>
    <recommendedName>
        <fullName evidence="12">Probable peptidoglycan glycosyltransferase FtsW</fullName>
        <ecNumber evidence="14">2.4.99.28</ecNumber>
    </recommendedName>
    <alternativeName>
        <fullName evidence="13">Cell division protein FtsW</fullName>
    </alternativeName>
    <alternativeName>
        <fullName evidence="10">Cell wall polymerase</fullName>
    </alternativeName>
    <alternativeName>
        <fullName evidence="9">Peptidoglycan polymerase</fullName>
    </alternativeName>
</protein>
<feature type="transmembrane region" description="Helical" evidence="17">
    <location>
        <begin position="318"/>
        <end position="345"/>
    </location>
</feature>
<evidence type="ECO:0000256" key="14">
    <source>
        <dbReference type="ARBA" id="ARBA00044770"/>
    </source>
</evidence>
<evidence type="ECO:0000313" key="18">
    <source>
        <dbReference type="EMBL" id="GEK28437.1"/>
    </source>
</evidence>
<dbReference type="GO" id="GO:0051301">
    <property type="term" value="P:cell division"/>
    <property type="evidence" value="ECO:0007669"/>
    <property type="project" value="UniProtKB-KW"/>
</dbReference>
<evidence type="ECO:0000256" key="16">
    <source>
        <dbReference type="ARBA" id="ARBA00049966"/>
    </source>
</evidence>
<evidence type="ECO:0000313" key="21">
    <source>
        <dbReference type="Proteomes" id="UP000321429"/>
    </source>
</evidence>
<keyword evidence="20" id="KW-1185">Reference proteome</keyword>
<keyword evidence="8 17" id="KW-0472">Membrane</keyword>
<sequence>MKKLKLVDYYVLIPYIVLSFIGIVMVYSASTNVAASTGTTAAAYLIKQSAYVVVGLVLAFIFFRMRLSILRNWRVVTFATGGILFLVLFVLVFGARVNGAKGWINLGPVNIQPEEFLKLYIVLFLAHYMDSHQFSIETHYWRTMRGALALLAVLVGCILIQPDTGGAAIDICIILIMALASGNKHNVPMEILTGLFVAYIGMLSILSHVDLTHSFFGKSYQIQRFVAFVDPFGTIKTVGRQLVNSYYAISNGGLFGVGLGNSIQKMGYLPEPNTDFILAVTSEELGAIAVLGILLLIGTLAFRAIRLGNRAETAYESLMCYGIATLLTVQTLFNVGGVVGALPITGVTLPFISYGGSSMLVLSMCMGLLLNVSAREKRARTA</sequence>
<evidence type="ECO:0000256" key="15">
    <source>
        <dbReference type="ARBA" id="ARBA00049902"/>
    </source>
</evidence>
<keyword evidence="19" id="KW-0132">Cell division</keyword>
<feature type="transmembrane region" description="Helical" evidence="17">
    <location>
        <begin position="167"/>
        <end position="184"/>
    </location>
</feature>
<evidence type="ECO:0000256" key="10">
    <source>
        <dbReference type="ARBA" id="ARBA00033270"/>
    </source>
</evidence>
<dbReference type="OrthoDB" id="9812661at2"/>
<dbReference type="PANTHER" id="PTHR30474:SF2">
    <property type="entry name" value="PEPTIDOGLYCAN GLYCOSYLTRANSFERASE FTSW-RELATED"/>
    <property type="match status" value="1"/>
</dbReference>
<keyword evidence="5" id="KW-0133">Cell shape</keyword>
<evidence type="ECO:0000256" key="17">
    <source>
        <dbReference type="SAM" id="Phobius"/>
    </source>
</evidence>
<dbReference type="GO" id="GO:0005886">
    <property type="term" value="C:plasma membrane"/>
    <property type="evidence" value="ECO:0007669"/>
    <property type="project" value="TreeGrafter"/>
</dbReference>
<dbReference type="GO" id="GO:0032153">
    <property type="term" value="C:cell division site"/>
    <property type="evidence" value="ECO:0007669"/>
    <property type="project" value="TreeGrafter"/>
</dbReference>
<evidence type="ECO:0000256" key="12">
    <source>
        <dbReference type="ARBA" id="ARBA00041185"/>
    </source>
</evidence>